<evidence type="ECO:0000313" key="1">
    <source>
        <dbReference type="EMBL" id="AET68630.1"/>
    </source>
</evidence>
<dbReference type="KEGG" id="dor:Desor_3113"/>
<dbReference type="AlphaFoldDB" id="G7W6J2"/>
<reference evidence="1 2" key="2">
    <citation type="journal article" date="2012" name="J. Bacteriol.">
        <title>Complete genome sequences of Desulfosporosinus orientis DSM765T, Desulfosporosinus youngiae DSM17734T, Desulfosporosinus meridiei DSM13257T, and Desulfosporosinus acidiphilus DSM22704T.</title>
        <authorList>
            <person name="Pester M."/>
            <person name="Brambilla E."/>
            <person name="Alazard D."/>
            <person name="Rattei T."/>
            <person name="Weinmaier T."/>
            <person name="Han J."/>
            <person name="Lucas S."/>
            <person name="Lapidus A."/>
            <person name="Cheng J.F."/>
            <person name="Goodwin L."/>
            <person name="Pitluck S."/>
            <person name="Peters L."/>
            <person name="Ovchinnikova G."/>
            <person name="Teshima H."/>
            <person name="Detter J.C."/>
            <person name="Han C.S."/>
            <person name="Tapia R."/>
            <person name="Land M.L."/>
            <person name="Hauser L."/>
            <person name="Kyrpides N.C."/>
            <person name="Ivanova N.N."/>
            <person name="Pagani I."/>
            <person name="Huntmann M."/>
            <person name="Wei C.L."/>
            <person name="Davenport K.W."/>
            <person name="Daligault H."/>
            <person name="Chain P.S."/>
            <person name="Chen A."/>
            <person name="Mavromatis K."/>
            <person name="Markowitz V."/>
            <person name="Szeto E."/>
            <person name="Mikhailova N."/>
            <person name="Pati A."/>
            <person name="Wagner M."/>
            <person name="Woyke T."/>
            <person name="Ollivier B."/>
            <person name="Klenk H.P."/>
            <person name="Spring S."/>
            <person name="Loy A."/>
        </authorList>
    </citation>
    <scope>NUCLEOTIDE SEQUENCE [LARGE SCALE GENOMIC DNA]</scope>
    <source>
        <strain evidence="2">ATCC 19365 / DSM 765 / NCIMB 8382 / VKM B-1628</strain>
    </source>
</reference>
<dbReference type="Proteomes" id="UP000006346">
    <property type="component" value="Chromosome"/>
</dbReference>
<sequence length="55" mass="6343">MITFGIITQHFSLYHSQSIDINDIFANYKSVSNSEIFNFCQTSLSAKIRGEKRLK</sequence>
<evidence type="ECO:0000313" key="2">
    <source>
        <dbReference type="Proteomes" id="UP000006346"/>
    </source>
</evidence>
<gene>
    <name evidence="1" type="ordered locus">Desor_3113</name>
</gene>
<accession>G7W6J2</accession>
<protein>
    <submittedName>
        <fullName evidence="1">Uncharacterized protein</fullName>
    </submittedName>
</protein>
<dbReference type="HOGENOM" id="CLU_3024740_0_0_9"/>
<keyword evidence="2" id="KW-1185">Reference proteome</keyword>
<name>G7W6J2_DESOD</name>
<organism evidence="1 2">
    <name type="scientific">Desulfosporosinus orientis (strain ATCC 19365 / DSM 765 / NCIMB 8382 / VKM B-1628 / Singapore I)</name>
    <name type="common">Desulfotomaculum orientis</name>
    <dbReference type="NCBI Taxonomy" id="768706"/>
    <lineage>
        <taxon>Bacteria</taxon>
        <taxon>Bacillati</taxon>
        <taxon>Bacillota</taxon>
        <taxon>Clostridia</taxon>
        <taxon>Eubacteriales</taxon>
        <taxon>Desulfitobacteriaceae</taxon>
        <taxon>Desulfosporosinus</taxon>
    </lineage>
</organism>
<reference evidence="2" key="1">
    <citation type="submission" date="2011-11" db="EMBL/GenBank/DDBJ databases">
        <title>Complete sequence of Desulfosporosinus orientis DSM 765.</title>
        <authorList>
            <person name="Lucas S."/>
            <person name="Han J."/>
            <person name="Lapidus A."/>
            <person name="Cheng J.-F."/>
            <person name="Goodwin L."/>
            <person name="Pitluck S."/>
            <person name="Peters L."/>
            <person name="Ovchinnikova G."/>
            <person name="Teshima H."/>
            <person name="Detter J.C."/>
            <person name="Han C."/>
            <person name="Tapia R."/>
            <person name="Land M."/>
            <person name="Hauser L."/>
            <person name="Kyrpides N."/>
            <person name="Ivanova N."/>
            <person name="Pagani I."/>
            <person name="Pester M."/>
            <person name="Spring S."/>
            <person name="Ollivier B."/>
            <person name="Rattei T."/>
            <person name="Klenk H.-P."/>
            <person name="Wagner M."/>
            <person name="Loy A."/>
            <person name="Woyke T."/>
        </authorList>
    </citation>
    <scope>NUCLEOTIDE SEQUENCE [LARGE SCALE GENOMIC DNA]</scope>
    <source>
        <strain evidence="2">ATCC 19365 / DSM 765 / NCIMB 8382 / VKM B-1628</strain>
    </source>
</reference>
<dbReference type="PATRIC" id="fig|768706.3.peg.3132"/>
<dbReference type="STRING" id="768706.Desor_3113"/>
<dbReference type="EMBL" id="CP003108">
    <property type="protein sequence ID" value="AET68630.1"/>
    <property type="molecule type" value="Genomic_DNA"/>
</dbReference>
<proteinExistence type="predicted"/>